<gene>
    <name evidence="2" type="ORF">ADUPG1_001125</name>
</gene>
<feature type="domain" description="Cadherin-like beta-sandwich-like" evidence="1">
    <location>
        <begin position="2"/>
        <end position="63"/>
    </location>
</feature>
<sequence>DIDSITLTPTAVDPNAQIKVNGQVVASGSASQEIVLNDGINTITVEVTPVVGQSVTYLVHVEKEPGIYLSNLVPSVGTLTPAFASETFGYTQSVDYSVETIKFTPTAQNPNAQIMVNGAVVASGTESQAISLDVGDNKIAVMILEGGVILSMYTVDVTRSSSPYLTQILISGYLGPAVQIDPTPGNYDYTGNVPANASSVKIKPTAEDTNAVIKVNNEVVASGNLSQAIPISAGDNAVTITVTSATGGQTVQYNLTVHK</sequence>
<organism evidence="2 3">
    <name type="scientific">Aduncisulcus paluster</name>
    <dbReference type="NCBI Taxonomy" id="2918883"/>
    <lineage>
        <taxon>Eukaryota</taxon>
        <taxon>Metamonada</taxon>
        <taxon>Carpediemonas-like organisms</taxon>
        <taxon>Aduncisulcus</taxon>
    </lineage>
</organism>
<dbReference type="Pfam" id="PF12733">
    <property type="entry name" value="Cadherin-like"/>
    <property type="match status" value="3"/>
</dbReference>
<name>A0ABQ5K9M6_9EUKA</name>
<dbReference type="EMBL" id="BQXS01000764">
    <property type="protein sequence ID" value="GKT29259.1"/>
    <property type="molecule type" value="Genomic_DNA"/>
</dbReference>
<feature type="domain" description="Cadherin-like beta-sandwich-like" evidence="1">
    <location>
        <begin position="183"/>
        <end position="258"/>
    </location>
</feature>
<evidence type="ECO:0000259" key="1">
    <source>
        <dbReference type="Pfam" id="PF12733"/>
    </source>
</evidence>
<feature type="non-terminal residue" evidence="2">
    <location>
        <position position="1"/>
    </location>
</feature>
<comment type="caution">
    <text evidence="2">The sequence shown here is derived from an EMBL/GenBank/DDBJ whole genome shotgun (WGS) entry which is preliminary data.</text>
</comment>
<accession>A0ABQ5K9M6</accession>
<dbReference type="InterPro" id="IPR013783">
    <property type="entry name" value="Ig-like_fold"/>
</dbReference>
<dbReference type="Gene3D" id="2.60.40.10">
    <property type="entry name" value="Immunoglobulins"/>
    <property type="match status" value="1"/>
</dbReference>
<evidence type="ECO:0000313" key="3">
    <source>
        <dbReference type="Proteomes" id="UP001057375"/>
    </source>
</evidence>
<feature type="domain" description="Cadherin-like beta-sandwich-like" evidence="1">
    <location>
        <begin position="78"/>
        <end position="159"/>
    </location>
</feature>
<reference evidence="2" key="1">
    <citation type="submission" date="2022-03" db="EMBL/GenBank/DDBJ databases">
        <title>Draft genome sequence of Aduncisulcus paluster, a free-living microaerophilic Fornicata.</title>
        <authorList>
            <person name="Yuyama I."/>
            <person name="Kume K."/>
            <person name="Tamura T."/>
            <person name="Inagaki Y."/>
            <person name="Hashimoto T."/>
        </authorList>
    </citation>
    <scope>NUCLEOTIDE SEQUENCE</scope>
    <source>
        <strain evidence="2">NY0171</strain>
    </source>
</reference>
<keyword evidence="3" id="KW-1185">Reference proteome</keyword>
<dbReference type="InterPro" id="IPR025883">
    <property type="entry name" value="Cadherin-like_domain"/>
</dbReference>
<evidence type="ECO:0000313" key="2">
    <source>
        <dbReference type="EMBL" id="GKT29259.1"/>
    </source>
</evidence>
<protein>
    <submittedName>
        <fullName evidence="2">T9SS type B sorting domain-containing protein</fullName>
    </submittedName>
</protein>
<dbReference type="Proteomes" id="UP001057375">
    <property type="component" value="Unassembled WGS sequence"/>
</dbReference>
<proteinExistence type="predicted"/>